<dbReference type="EMBL" id="JBHTHU010000005">
    <property type="protein sequence ID" value="MFD0749671.1"/>
    <property type="molecule type" value="Genomic_DNA"/>
</dbReference>
<gene>
    <name evidence="1" type="ORF">ACFQZS_05930</name>
</gene>
<keyword evidence="2" id="KW-1185">Reference proteome</keyword>
<comment type="caution">
    <text evidence="1">The sequence shown here is derived from an EMBL/GenBank/DDBJ whole genome shotgun (WGS) entry which is preliminary data.</text>
</comment>
<reference evidence="2" key="1">
    <citation type="journal article" date="2019" name="Int. J. Syst. Evol. Microbiol.">
        <title>The Global Catalogue of Microorganisms (GCM) 10K type strain sequencing project: providing services to taxonomists for standard genome sequencing and annotation.</title>
        <authorList>
            <consortium name="The Broad Institute Genomics Platform"/>
            <consortium name="The Broad Institute Genome Sequencing Center for Infectious Disease"/>
            <person name="Wu L."/>
            <person name="Ma J."/>
        </authorList>
    </citation>
    <scope>NUCLEOTIDE SEQUENCE [LARGE SCALE GENOMIC DNA]</scope>
    <source>
        <strain evidence="2">CCUG 63418</strain>
    </source>
</reference>
<accession>A0ABW2YYY1</accession>
<name>A0ABW2YYY1_9SPHI</name>
<protein>
    <submittedName>
        <fullName evidence="1">Uncharacterized protein</fullName>
    </submittedName>
</protein>
<evidence type="ECO:0000313" key="2">
    <source>
        <dbReference type="Proteomes" id="UP001596958"/>
    </source>
</evidence>
<evidence type="ECO:0000313" key="1">
    <source>
        <dbReference type="EMBL" id="MFD0749671.1"/>
    </source>
</evidence>
<sequence>MYLIYSALQHPVTPDTEEQTTPNEKHLRYNAYKAVCEKYRHEIAAIQKYFPNWKPRFDR</sequence>
<proteinExistence type="predicted"/>
<dbReference type="RefSeq" id="WP_377098242.1">
    <property type="nucleotide sequence ID" value="NZ_JBHTHU010000005.1"/>
</dbReference>
<organism evidence="1 2">
    <name type="scientific">Mucilaginibacter calamicampi</name>
    <dbReference type="NCBI Taxonomy" id="1302352"/>
    <lineage>
        <taxon>Bacteria</taxon>
        <taxon>Pseudomonadati</taxon>
        <taxon>Bacteroidota</taxon>
        <taxon>Sphingobacteriia</taxon>
        <taxon>Sphingobacteriales</taxon>
        <taxon>Sphingobacteriaceae</taxon>
        <taxon>Mucilaginibacter</taxon>
    </lineage>
</organism>
<dbReference type="Proteomes" id="UP001596958">
    <property type="component" value="Unassembled WGS sequence"/>
</dbReference>